<feature type="binding site" evidence="6">
    <location>
        <begin position="67"/>
        <end position="70"/>
    </location>
    <ligand>
        <name>carbamoyl phosphate</name>
        <dbReference type="ChEBI" id="CHEBI:58228"/>
    </ligand>
</feature>
<dbReference type="PANTHER" id="PTHR45753">
    <property type="entry name" value="ORNITHINE CARBAMOYLTRANSFERASE, MITOCHONDRIAL"/>
    <property type="match status" value="1"/>
</dbReference>
<dbReference type="InterPro" id="IPR006130">
    <property type="entry name" value="Asp/Orn_carbamoylTrfase"/>
</dbReference>
<keyword evidence="6" id="KW-0963">Cytoplasm</keyword>
<dbReference type="GO" id="GO:0042450">
    <property type="term" value="P:L-arginine biosynthetic process via ornithine"/>
    <property type="evidence" value="ECO:0007669"/>
    <property type="project" value="UniProtKB-UniRule"/>
</dbReference>
<dbReference type="PRINTS" id="PR00102">
    <property type="entry name" value="OTCASE"/>
</dbReference>
<reference evidence="9 10" key="1">
    <citation type="submission" date="2019-06" db="EMBL/GenBank/DDBJ databases">
        <title>Sequencing the genomes of 1000 actinobacteria strains.</title>
        <authorList>
            <person name="Klenk H.-P."/>
        </authorList>
    </citation>
    <scope>NUCLEOTIDE SEQUENCE [LARGE SCALE GENOMIC DNA]</scope>
    <source>
        <strain evidence="9 10">DSM 18607</strain>
    </source>
</reference>
<evidence type="ECO:0000256" key="6">
    <source>
        <dbReference type="HAMAP-Rule" id="MF_01109"/>
    </source>
</evidence>
<dbReference type="InterPro" id="IPR036901">
    <property type="entry name" value="Asp/Orn_carbamoylTrfase_sf"/>
</dbReference>
<feature type="binding site" evidence="6">
    <location>
        <position position="94"/>
    </location>
    <ligand>
        <name>carbamoyl phosphate</name>
        <dbReference type="ChEBI" id="CHEBI:58228"/>
    </ligand>
</feature>
<accession>A0A542DWF6</accession>
<dbReference type="EMBL" id="VFMN01000001">
    <property type="protein sequence ID" value="TQJ07396.1"/>
    <property type="molecule type" value="Genomic_DNA"/>
</dbReference>
<dbReference type="AlphaFoldDB" id="A0A542DWF6"/>
<dbReference type="InterPro" id="IPR006132">
    <property type="entry name" value="Asp/Orn_carbamoyltranf_P-bd"/>
</dbReference>
<gene>
    <name evidence="9" type="ORF">FB458_0457</name>
</gene>
<comment type="function">
    <text evidence="1">Reversibly catalyzes the transfer of the carbamoyl group from carbamoyl phosphate (CP) to the N(epsilon) atom of ornithine (ORN) to produce L-citrulline.</text>
</comment>
<feature type="binding site" evidence="6">
    <location>
        <position position="118"/>
    </location>
    <ligand>
        <name>carbamoyl phosphate</name>
        <dbReference type="ChEBI" id="CHEBI:58228"/>
    </ligand>
</feature>
<evidence type="ECO:0000256" key="3">
    <source>
        <dbReference type="ARBA" id="ARBA00013007"/>
    </source>
</evidence>
<dbReference type="GO" id="GO:0019240">
    <property type="term" value="P:citrulline biosynthetic process"/>
    <property type="evidence" value="ECO:0007669"/>
    <property type="project" value="TreeGrafter"/>
</dbReference>
<dbReference type="HAMAP" id="MF_01109">
    <property type="entry name" value="OTCase"/>
    <property type="match status" value="1"/>
</dbReference>
<protein>
    <recommendedName>
        <fullName evidence="3 6">Ornithine carbamoyltransferase</fullName>
        <shortName evidence="6">OTCase</shortName>
        <ecNumber evidence="3 6">2.1.3.3</ecNumber>
    </recommendedName>
</protein>
<evidence type="ECO:0000256" key="2">
    <source>
        <dbReference type="ARBA" id="ARBA00007805"/>
    </source>
</evidence>
<dbReference type="PROSITE" id="PS00097">
    <property type="entry name" value="CARBAMOYLTRANSFERASE"/>
    <property type="match status" value="1"/>
</dbReference>
<dbReference type="InterPro" id="IPR024904">
    <property type="entry name" value="OTCase_ArgI"/>
</dbReference>
<comment type="similarity">
    <text evidence="2 6">Belongs to the aspartate/ornithine carbamoyltransferase superfamily. OTCase family.</text>
</comment>
<comment type="catalytic activity">
    <reaction evidence="5 6">
        <text>carbamoyl phosphate + L-ornithine = L-citrulline + phosphate + H(+)</text>
        <dbReference type="Rhea" id="RHEA:19513"/>
        <dbReference type="ChEBI" id="CHEBI:15378"/>
        <dbReference type="ChEBI" id="CHEBI:43474"/>
        <dbReference type="ChEBI" id="CHEBI:46911"/>
        <dbReference type="ChEBI" id="CHEBI:57743"/>
        <dbReference type="ChEBI" id="CHEBI:58228"/>
        <dbReference type="EC" id="2.1.3.3"/>
    </reaction>
</comment>
<dbReference type="InterPro" id="IPR006131">
    <property type="entry name" value="Asp_carbamoyltransf_Asp/Orn-bd"/>
</dbReference>
<comment type="caution">
    <text evidence="9">The sequence shown here is derived from an EMBL/GenBank/DDBJ whole genome shotgun (WGS) entry which is preliminary data.</text>
</comment>
<dbReference type="OrthoDB" id="9802587at2"/>
<feature type="binding site" evidence="6">
    <location>
        <begin position="145"/>
        <end position="148"/>
    </location>
    <ligand>
        <name>carbamoyl phosphate</name>
        <dbReference type="ChEBI" id="CHEBI:58228"/>
    </ligand>
</feature>
<dbReference type="GO" id="GO:0016597">
    <property type="term" value="F:amino acid binding"/>
    <property type="evidence" value="ECO:0007669"/>
    <property type="project" value="InterPro"/>
</dbReference>
<dbReference type="GO" id="GO:0005737">
    <property type="term" value="C:cytoplasm"/>
    <property type="evidence" value="ECO:0007669"/>
    <property type="project" value="UniProtKB-SubCell"/>
</dbReference>
<dbReference type="Pfam" id="PF00185">
    <property type="entry name" value="OTCace"/>
    <property type="match status" value="1"/>
</dbReference>
<feature type="binding site" evidence="6">
    <location>
        <position position="329"/>
    </location>
    <ligand>
        <name>carbamoyl phosphate</name>
        <dbReference type="ChEBI" id="CHEBI:58228"/>
    </ligand>
</feature>
<dbReference type="Proteomes" id="UP000317893">
    <property type="component" value="Unassembled WGS sequence"/>
</dbReference>
<feature type="domain" description="Aspartate/ornithine carbamoyltransferase Asp/Orn-binding" evidence="7">
    <location>
        <begin position="166"/>
        <end position="339"/>
    </location>
</feature>
<evidence type="ECO:0000259" key="8">
    <source>
        <dbReference type="Pfam" id="PF02729"/>
    </source>
</evidence>
<dbReference type="EC" id="2.1.3.3" evidence="3 6"/>
<feature type="binding site" evidence="6">
    <location>
        <position position="178"/>
    </location>
    <ligand>
        <name>L-ornithine</name>
        <dbReference type="ChEBI" id="CHEBI:46911"/>
    </ligand>
</feature>
<evidence type="ECO:0000256" key="4">
    <source>
        <dbReference type="ARBA" id="ARBA00022679"/>
    </source>
</evidence>
<evidence type="ECO:0000259" key="7">
    <source>
        <dbReference type="Pfam" id="PF00185"/>
    </source>
</evidence>
<feature type="binding site" evidence="6">
    <location>
        <begin position="246"/>
        <end position="247"/>
    </location>
    <ligand>
        <name>L-ornithine</name>
        <dbReference type="ChEBI" id="CHEBI:46911"/>
    </ligand>
</feature>
<feature type="binding site" evidence="6">
    <location>
        <position position="242"/>
    </location>
    <ligand>
        <name>L-ornithine</name>
        <dbReference type="ChEBI" id="CHEBI:46911"/>
    </ligand>
</feature>
<comment type="subcellular location">
    <subcellularLocation>
        <location evidence="6">Cytoplasm</location>
    </subcellularLocation>
</comment>
<name>A0A542DWF6_9MICO</name>
<proteinExistence type="inferred from homology"/>
<dbReference type="InterPro" id="IPR002292">
    <property type="entry name" value="Orn/put_carbamltrans"/>
</dbReference>
<dbReference type="SUPFAM" id="SSF53671">
    <property type="entry name" value="Aspartate/ornithine carbamoyltransferase"/>
    <property type="match status" value="1"/>
</dbReference>
<dbReference type="PANTHER" id="PTHR45753:SF2">
    <property type="entry name" value="ORNITHINE CARBAMOYLTRANSFERASE"/>
    <property type="match status" value="1"/>
</dbReference>
<evidence type="ECO:0000313" key="9">
    <source>
        <dbReference type="EMBL" id="TQJ07396.1"/>
    </source>
</evidence>
<evidence type="ECO:0000256" key="5">
    <source>
        <dbReference type="ARBA" id="ARBA00048772"/>
    </source>
</evidence>
<keyword evidence="10" id="KW-1185">Reference proteome</keyword>
<dbReference type="Gene3D" id="3.40.50.1370">
    <property type="entry name" value="Aspartate/ornithine carbamoyltransferase"/>
    <property type="match status" value="2"/>
</dbReference>
<feature type="domain" description="Aspartate/ornithine carbamoyltransferase carbamoyl-P binding" evidence="8">
    <location>
        <begin position="18"/>
        <end position="158"/>
    </location>
</feature>
<feature type="binding site" evidence="6">
    <location>
        <begin position="284"/>
        <end position="285"/>
    </location>
    <ligand>
        <name>carbamoyl phosphate</name>
        <dbReference type="ChEBI" id="CHEBI:58228"/>
    </ligand>
</feature>
<evidence type="ECO:0000256" key="1">
    <source>
        <dbReference type="ARBA" id="ARBA00003822"/>
    </source>
</evidence>
<evidence type="ECO:0000313" key="10">
    <source>
        <dbReference type="Proteomes" id="UP000317893"/>
    </source>
</evidence>
<keyword evidence="4 6" id="KW-0808">Transferase</keyword>
<organism evidence="9 10">
    <name type="scientific">Lapillicoccus jejuensis</name>
    <dbReference type="NCBI Taxonomy" id="402171"/>
    <lineage>
        <taxon>Bacteria</taxon>
        <taxon>Bacillati</taxon>
        <taxon>Actinomycetota</taxon>
        <taxon>Actinomycetes</taxon>
        <taxon>Micrococcales</taxon>
        <taxon>Intrasporangiaceae</taxon>
        <taxon>Lapillicoccus</taxon>
    </lineage>
</organism>
<dbReference type="NCBIfam" id="TIGR00658">
    <property type="entry name" value="orni_carb_tr"/>
    <property type="match status" value="1"/>
</dbReference>
<sequence>MTKVSLATDPRALGLSGRSFLKELDLTPEQWRGLVDLTLELKAERRERRETPRLTGRSIALIFEKTSTRTRCAFEVAAYDQGAHVTVLDPSGSQIGHKESVADTARVLGRFYDGIEYRGTAQETVETLAQHAGVPVWNGLTDDWHPTQALCDAVTMLEHTTKPAEQVAFAYLGDARFNMGNSLLVLGALMGMDVRIVAPAQLQPRAEVQEQARALAARTGARVTVTDDVAVGVEGVDFVHTDVWVSMGEPKEVWAERIALLTPYRVDRALLEATGNPDVRFLHCLPAYHDLGTQVGRDVHEQFGLTELEVTDEVFESAASLVFDQAENRLHSIKAVLVATLG</sequence>
<dbReference type="GO" id="GO:0004585">
    <property type="term" value="F:ornithine carbamoyltransferase activity"/>
    <property type="evidence" value="ECO:0007669"/>
    <property type="project" value="UniProtKB-UniRule"/>
</dbReference>
<dbReference type="Pfam" id="PF02729">
    <property type="entry name" value="OTCace_N"/>
    <property type="match status" value="1"/>
</dbReference>
<dbReference type="PRINTS" id="PR00100">
    <property type="entry name" value="AOTCASE"/>
</dbReference>